<dbReference type="SUPFAM" id="SSF117281">
    <property type="entry name" value="Kelch motif"/>
    <property type="match status" value="2"/>
</dbReference>
<reference evidence="4" key="1">
    <citation type="journal article" date="2023" name="G3 (Bethesda)">
        <title>A reference genome for the long-term kleptoplast-retaining sea slug Elysia crispata morphotype clarki.</title>
        <authorList>
            <person name="Eastman K.E."/>
            <person name="Pendleton A.L."/>
            <person name="Shaikh M.A."/>
            <person name="Suttiyut T."/>
            <person name="Ogas R."/>
            <person name="Tomko P."/>
            <person name="Gavelis G."/>
            <person name="Widhalm J.R."/>
            <person name="Wisecaver J.H."/>
        </authorList>
    </citation>
    <scope>NUCLEOTIDE SEQUENCE</scope>
    <source>
        <strain evidence="4">ECLA1</strain>
    </source>
</reference>
<evidence type="ECO:0000313" key="5">
    <source>
        <dbReference type="Proteomes" id="UP001283361"/>
    </source>
</evidence>
<evidence type="ECO:0000256" key="1">
    <source>
        <dbReference type="ARBA" id="ARBA00022441"/>
    </source>
</evidence>
<dbReference type="InterPro" id="IPR006652">
    <property type="entry name" value="Kelch_1"/>
</dbReference>
<proteinExistence type="predicted"/>
<gene>
    <name evidence="4" type="ORF">RRG08_013491</name>
</gene>
<dbReference type="AlphaFoldDB" id="A0AAE0Y1Y8"/>
<sequence length="431" mass="48113">MNQKSGVSNFFVATSAPSTYTPLSDVTDASGFSYDDGPAENGSNREFPVTEQRLYVINRSGTGEASYLLLTQDARRILSYRVHTERWRVTEGLMHFGAVVLGTHIYIIGGFHKGRAVVLNKVFRYDACEGEWTECGSMVQARAKFGACALDGKIYVCGGERSDGKITASTEVYDPATDTWSKCGMLLAPRANCACAGYGKELLCAGGFHGGAAHNNLWIYERYRWQEMDEHYPHRLPYNLDKCAIATVANTFYFIGGVSTIDSKKCQNEKGKSGGDNYHHRSSSTTTKNNTLKVPAPSRSPERSQRIVRFQTQRRMFSYTVHISAGEKIRHGQQPDLISPWNFKLPPLIHARHSAGAVAIGHKIHVVGGTSVETGQMVQVSETFDLRKGIWEEDFTLRKCDVSNVCCVLLEVPKIAPSERTNKYRLRWVMW</sequence>
<comment type="caution">
    <text evidence="4">The sequence shown here is derived from an EMBL/GenBank/DDBJ whole genome shotgun (WGS) entry which is preliminary data.</text>
</comment>
<evidence type="ECO:0000313" key="4">
    <source>
        <dbReference type="EMBL" id="KAK3728765.1"/>
    </source>
</evidence>
<keyword evidence="1" id="KW-0880">Kelch repeat</keyword>
<accession>A0AAE0Y1Y8</accession>
<evidence type="ECO:0000256" key="3">
    <source>
        <dbReference type="SAM" id="MobiDB-lite"/>
    </source>
</evidence>
<dbReference type="EMBL" id="JAWDGP010007172">
    <property type="protein sequence ID" value="KAK3728765.1"/>
    <property type="molecule type" value="Genomic_DNA"/>
</dbReference>
<dbReference type="Proteomes" id="UP001283361">
    <property type="component" value="Unassembled WGS sequence"/>
</dbReference>
<dbReference type="Pfam" id="PF24681">
    <property type="entry name" value="Kelch_KLHDC2_KLHL20_DRC7"/>
    <property type="match status" value="1"/>
</dbReference>
<keyword evidence="2" id="KW-0677">Repeat</keyword>
<dbReference type="Gene3D" id="2.120.10.80">
    <property type="entry name" value="Kelch-type beta propeller"/>
    <property type="match status" value="1"/>
</dbReference>
<dbReference type="InterPro" id="IPR015915">
    <property type="entry name" value="Kelch-typ_b-propeller"/>
</dbReference>
<dbReference type="PANTHER" id="PTHR46344:SF27">
    <property type="entry name" value="KELCH REPEAT SUPERFAMILY PROTEIN"/>
    <property type="match status" value="1"/>
</dbReference>
<feature type="region of interest" description="Disordered" evidence="3">
    <location>
        <begin position="265"/>
        <end position="304"/>
    </location>
</feature>
<evidence type="ECO:0000256" key="2">
    <source>
        <dbReference type="ARBA" id="ARBA00022737"/>
    </source>
</evidence>
<evidence type="ECO:0008006" key="6">
    <source>
        <dbReference type="Google" id="ProtNLM"/>
    </source>
</evidence>
<protein>
    <recommendedName>
        <fullName evidence="6">Kelch repeat protein</fullName>
    </recommendedName>
</protein>
<name>A0AAE0Y1Y8_9GAST</name>
<organism evidence="4 5">
    <name type="scientific">Elysia crispata</name>
    <name type="common">lettuce slug</name>
    <dbReference type="NCBI Taxonomy" id="231223"/>
    <lineage>
        <taxon>Eukaryota</taxon>
        <taxon>Metazoa</taxon>
        <taxon>Spiralia</taxon>
        <taxon>Lophotrochozoa</taxon>
        <taxon>Mollusca</taxon>
        <taxon>Gastropoda</taxon>
        <taxon>Heterobranchia</taxon>
        <taxon>Euthyneura</taxon>
        <taxon>Panpulmonata</taxon>
        <taxon>Sacoglossa</taxon>
        <taxon>Placobranchoidea</taxon>
        <taxon>Plakobranchidae</taxon>
        <taxon>Elysia</taxon>
    </lineage>
</organism>
<feature type="compositionally biased region" description="Basic and acidic residues" evidence="3">
    <location>
        <begin position="265"/>
        <end position="279"/>
    </location>
</feature>
<dbReference type="PANTHER" id="PTHR46344">
    <property type="entry name" value="OS02G0202900 PROTEIN"/>
    <property type="match status" value="1"/>
</dbReference>
<dbReference type="SMART" id="SM00612">
    <property type="entry name" value="Kelch"/>
    <property type="match status" value="2"/>
</dbReference>
<keyword evidence="5" id="KW-1185">Reference proteome</keyword>